<reference evidence="4" key="1">
    <citation type="submission" date="2016-01" db="EMBL/GenBank/DDBJ databases">
        <title>Complete genome sequence of Microbulbifer sp. CCB-MM1, a halophile isolated from Matang Mangrove Forest, Perak.</title>
        <authorList>
            <person name="Moh T.H."/>
            <person name="Dinesh B."/>
            <person name="Lau N.-S."/>
            <person name="Go F."/>
            <person name="Alexander Chong S.-C."/>
        </authorList>
    </citation>
    <scope>NUCLEOTIDE SEQUENCE [LARGE SCALE GENOMIC DNA]</scope>
    <source>
        <strain evidence="4">CCB-MM1</strain>
    </source>
</reference>
<dbReference type="AlphaFoldDB" id="A0A1C9W3I8"/>
<evidence type="ECO:0000313" key="4">
    <source>
        <dbReference type="Proteomes" id="UP000095672"/>
    </source>
</evidence>
<keyword evidence="4" id="KW-1185">Reference proteome</keyword>
<feature type="compositionally biased region" description="Basic and acidic residues" evidence="1">
    <location>
        <begin position="218"/>
        <end position="230"/>
    </location>
</feature>
<evidence type="ECO:0000256" key="2">
    <source>
        <dbReference type="SAM" id="SignalP"/>
    </source>
</evidence>
<evidence type="ECO:0000313" key="3">
    <source>
        <dbReference type="EMBL" id="AOS95716.1"/>
    </source>
</evidence>
<protein>
    <submittedName>
        <fullName evidence="3">Uncharacterized protein</fullName>
    </submittedName>
</protein>
<gene>
    <name evidence="3" type="ORF">AUP74_00244</name>
</gene>
<accession>A0A1C9W3I8</accession>
<organism evidence="3 4">
    <name type="scientific">Microbulbifer aggregans</name>
    <dbReference type="NCBI Taxonomy" id="1769779"/>
    <lineage>
        <taxon>Bacteria</taxon>
        <taxon>Pseudomonadati</taxon>
        <taxon>Pseudomonadota</taxon>
        <taxon>Gammaproteobacteria</taxon>
        <taxon>Cellvibrionales</taxon>
        <taxon>Microbulbiferaceae</taxon>
        <taxon>Microbulbifer</taxon>
    </lineage>
</organism>
<sequence length="277" mass="29868" precursor="true">MKPTIKVMLLCCGVALSGTSLQVTAKPEAKVILSPYTYQRWNKTAMGDSYPEDGPVVRVFAEGMSDQYSHVADVNDMRQAWVTIKGRCEGRKTDKTGVSARVGKGPYAWAGKGSGKGKDIRVEIPYSELESLNAVKVCNVEAKNLSVKNRLPLADVVQKGFAVRMNDALAVIGETQCKKKGVFTEFDDARMVMNTDAWVVCEANPMAGRARAGAPKTRAGEKRESAKAMPKESIPVPRKAVEVKAAPAKPVVNAVISSKAVIQEAEAQKPAKDEAVD</sequence>
<name>A0A1C9W3I8_9GAMM</name>
<dbReference type="KEGG" id="micc:AUP74_00244"/>
<dbReference type="Proteomes" id="UP000095672">
    <property type="component" value="Chromosome"/>
</dbReference>
<dbReference type="EMBL" id="CP014143">
    <property type="protein sequence ID" value="AOS95716.1"/>
    <property type="molecule type" value="Genomic_DNA"/>
</dbReference>
<dbReference type="RefSeq" id="WP_145924281.1">
    <property type="nucleotide sequence ID" value="NZ_CP014143.1"/>
</dbReference>
<feature type="region of interest" description="Disordered" evidence="1">
    <location>
        <begin position="209"/>
        <end position="236"/>
    </location>
</feature>
<keyword evidence="2" id="KW-0732">Signal</keyword>
<evidence type="ECO:0000256" key="1">
    <source>
        <dbReference type="SAM" id="MobiDB-lite"/>
    </source>
</evidence>
<feature type="chain" id="PRO_5008895346" evidence="2">
    <location>
        <begin position="26"/>
        <end position="277"/>
    </location>
</feature>
<proteinExistence type="predicted"/>
<feature type="signal peptide" evidence="2">
    <location>
        <begin position="1"/>
        <end position="25"/>
    </location>
</feature>